<dbReference type="Proteomes" id="UP000217895">
    <property type="component" value="Chromosome"/>
</dbReference>
<reference evidence="3 4" key="1">
    <citation type="submission" date="2017-06" db="EMBL/GenBank/DDBJ databases">
        <title>Genome sequencing of cyanobaciteial culture collection at National Institute for Environmental Studies (NIES).</title>
        <authorList>
            <person name="Hirose Y."/>
            <person name="Shimura Y."/>
            <person name="Fujisawa T."/>
            <person name="Nakamura Y."/>
            <person name="Kawachi M."/>
        </authorList>
    </citation>
    <scope>NUCLEOTIDE SEQUENCE [LARGE SCALE GENOMIC DNA]</scope>
    <source>
        <strain evidence="3 4">NIES-2135</strain>
    </source>
</reference>
<feature type="domain" description="Glycosyl transferase family 1" evidence="1">
    <location>
        <begin position="222"/>
        <end position="378"/>
    </location>
</feature>
<dbReference type="CDD" id="cd03825">
    <property type="entry name" value="GT4_WcaC-like"/>
    <property type="match status" value="1"/>
</dbReference>
<feature type="domain" description="Glycosyltransferase subfamily 4-like N-terminal" evidence="2">
    <location>
        <begin position="13"/>
        <end position="210"/>
    </location>
</feature>
<dbReference type="InterPro" id="IPR001296">
    <property type="entry name" value="Glyco_trans_1"/>
</dbReference>
<dbReference type="GO" id="GO:0016757">
    <property type="term" value="F:glycosyltransferase activity"/>
    <property type="evidence" value="ECO:0007669"/>
    <property type="project" value="InterPro"/>
</dbReference>
<organism evidence="3 4">
    <name type="scientific">Leptolyngbya boryana NIES-2135</name>
    <dbReference type="NCBI Taxonomy" id="1973484"/>
    <lineage>
        <taxon>Bacteria</taxon>
        <taxon>Bacillati</taxon>
        <taxon>Cyanobacteriota</taxon>
        <taxon>Cyanophyceae</taxon>
        <taxon>Leptolyngbyales</taxon>
        <taxon>Leptolyngbyaceae</taxon>
        <taxon>Leptolyngbya group</taxon>
        <taxon>Leptolyngbya</taxon>
    </lineage>
</organism>
<evidence type="ECO:0000313" key="3">
    <source>
        <dbReference type="EMBL" id="BAY55991.1"/>
    </source>
</evidence>
<evidence type="ECO:0000259" key="2">
    <source>
        <dbReference type="Pfam" id="PF13439"/>
    </source>
</evidence>
<dbReference type="AlphaFoldDB" id="A0A1Z4JGZ1"/>
<dbReference type="SUPFAM" id="SSF53756">
    <property type="entry name" value="UDP-Glycosyltransferase/glycogen phosphorylase"/>
    <property type="match status" value="1"/>
</dbReference>
<protein>
    <submittedName>
        <fullName evidence="3">Glycosyltransferase</fullName>
    </submittedName>
</protein>
<evidence type="ECO:0000259" key="1">
    <source>
        <dbReference type="Pfam" id="PF00534"/>
    </source>
</evidence>
<name>A0A1Z4JGZ1_LEPBY</name>
<sequence length="407" mass="46188">MQVLHFNQTDVAGGAALAGYRLHQGLLDQKIDSRFLVARKVTQSDRVTQLPSPSRTERRIQSITDPLGFAQIHLLSTFNLKQHPSYQSADLLNFHNLHDGYFNYLAIAHLTQHKPAVLTLHDMWSMTGHCSFSYDCDRWKIGCGNCPDLTIFPPMRRDSSHWEWKLKKWAYHKARLTIVAPSRWLATVARESPLFRRFAVHHIPYGIDVDVYKPLDPEYCRSRLNLPNGKRVLLFVATHLQERRKGGDLVLAALQQLPDAIKSQLVLVTFGSGDTEQTGIQTVSLGYIQDDAEKAIVYSAADLLVFPTRADNLPLVLQESLACGTPMISCRVGGVPDLVRPNITGYLANSEDVQDLKTGILVLLENDRLRQQMRENCRTIAVSEYRLELQAQRYIELYQTLVNSIDR</sequence>
<keyword evidence="3" id="KW-0808">Transferase</keyword>
<dbReference type="EMBL" id="AP018203">
    <property type="protein sequence ID" value="BAY55991.1"/>
    <property type="molecule type" value="Genomic_DNA"/>
</dbReference>
<gene>
    <name evidence="3" type="ORF">NIES2135_28180</name>
</gene>
<dbReference type="PANTHER" id="PTHR12526">
    <property type="entry name" value="GLYCOSYLTRANSFERASE"/>
    <property type="match status" value="1"/>
</dbReference>
<dbReference type="PANTHER" id="PTHR12526:SF635">
    <property type="entry name" value="GLYCOSYL TRANSFERASE GROUP 1"/>
    <property type="match status" value="1"/>
</dbReference>
<proteinExistence type="predicted"/>
<keyword evidence="4" id="KW-1185">Reference proteome</keyword>
<dbReference type="Pfam" id="PF00534">
    <property type="entry name" value="Glycos_transf_1"/>
    <property type="match status" value="1"/>
</dbReference>
<evidence type="ECO:0000313" key="4">
    <source>
        <dbReference type="Proteomes" id="UP000217895"/>
    </source>
</evidence>
<dbReference type="InterPro" id="IPR028098">
    <property type="entry name" value="Glyco_trans_4-like_N"/>
</dbReference>
<dbReference type="Pfam" id="PF13439">
    <property type="entry name" value="Glyco_transf_4"/>
    <property type="match status" value="1"/>
</dbReference>
<dbReference type="Gene3D" id="3.40.50.2000">
    <property type="entry name" value="Glycogen Phosphorylase B"/>
    <property type="match status" value="2"/>
</dbReference>
<accession>A0A1Z4JGZ1</accession>